<name>A0ACC2QLT7_9NEOP</name>
<dbReference type="EMBL" id="CM056779">
    <property type="protein sequence ID" value="KAJ8719425.1"/>
    <property type="molecule type" value="Genomic_DNA"/>
</dbReference>
<dbReference type="Proteomes" id="UP001231649">
    <property type="component" value="Chromosome 3"/>
</dbReference>
<evidence type="ECO:0000313" key="2">
    <source>
        <dbReference type="Proteomes" id="UP001231649"/>
    </source>
</evidence>
<reference evidence="1" key="1">
    <citation type="submission" date="2023-03" db="EMBL/GenBank/DDBJ databases">
        <title>Chromosome-level genomes of two armyworms, Mythimna separata and Mythimna loreyi, provide insights into the biosynthesis and reception of sex pheromones.</title>
        <authorList>
            <person name="Zhao H."/>
        </authorList>
    </citation>
    <scope>NUCLEOTIDE SEQUENCE</scope>
    <source>
        <strain evidence="1">BeijingLab</strain>
    </source>
</reference>
<keyword evidence="2" id="KW-1185">Reference proteome</keyword>
<organism evidence="1 2">
    <name type="scientific">Mythimna loreyi</name>
    <dbReference type="NCBI Taxonomy" id="667449"/>
    <lineage>
        <taxon>Eukaryota</taxon>
        <taxon>Metazoa</taxon>
        <taxon>Ecdysozoa</taxon>
        <taxon>Arthropoda</taxon>
        <taxon>Hexapoda</taxon>
        <taxon>Insecta</taxon>
        <taxon>Pterygota</taxon>
        <taxon>Neoptera</taxon>
        <taxon>Endopterygota</taxon>
        <taxon>Lepidoptera</taxon>
        <taxon>Glossata</taxon>
        <taxon>Ditrysia</taxon>
        <taxon>Noctuoidea</taxon>
        <taxon>Noctuidae</taxon>
        <taxon>Noctuinae</taxon>
        <taxon>Hadenini</taxon>
        <taxon>Mythimna</taxon>
    </lineage>
</organism>
<sequence length="202" mass="23474">MYETIAKRLPSEATCDNAKPRQFRDEPCSSLWFWLLIWASLRLAVAVIWITLLMTMTYQSFSHYWAHRASIDGFPKDLRFNIIAVILQLVEFTMIVTFVVAGMKNSVSLYRLYYCYSIVALIIYIIAMTLCFVPIYENGPCYGEMYLSYHISILIAMLAHCEFLFNYTPVLNICLDVLLICLVKKLINKYSHVEEKATCQKV</sequence>
<evidence type="ECO:0000313" key="1">
    <source>
        <dbReference type="EMBL" id="KAJ8719425.1"/>
    </source>
</evidence>
<accession>A0ACC2QLT7</accession>
<comment type="caution">
    <text evidence="1">The sequence shown here is derived from an EMBL/GenBank/DDBJ whole genome shotgun (WGS) entry which is preliminary data.</text>
</comment>
<proteinExistence type="predicted"/>
<protein>
    <submittedName>
        <fullName evidence="1">Uncharacterized protein</fullName>
    </submittedName>
</protein>
<gene>
    <name evidence="1" type="ORF">PYW08_011600</name>
</gene>